<gene>
    <name evidence="1" type="ORF">POPTR_010G242000</name>
</gene>
<evidence type="ECO:0000313" key="1">
    <source>
        <dbReference type="EMBL" id="PNT18437.1"/>
    </source>
</evidence>
<reference evidence="1 2" key="1">
    <citation type="journal article" date="2006" name="Science">
        <title>The genome of black cottonwood, Populus trichocarpa (Torr. &amp; Gray).</title>
        <authorList>
            <person name="Tuskan G.A."/>
            <person name="Difazio S."/>
            <person name="Jansson S."/>
            <person name="Bohlmann J."/>
            <person name="Grigoriev I."/>
            <person name="Hellsten U."/>
            <person name="Putnam N."/>
            <person name="Ralph S."/>
            <person name="Rombauts S."/>
            <person name="Salamov A."/>
            <person name="Schein J."/>
            <person name="Sterck L."/>
            <person name="Aerts A."/>
            <person name="Bhalerao R.R."/>
            <person name="Bhalerao R.P."/>
            <person name="Blaudez D."/>
            <person name="Boerjan W."/>
            <person name="Brun A."/>
            <person name="Brunner A."/>
            <person name="Busov V."/>
            <person name="Campbell M."/>
            <person name="Carlson J."/>
            <person name="Chalot M."/>
            <person name="Chapman J."/>
            <person name="Chen G.L."/>
            <person name="Cooper D."/>
            <person name="Coutinho P.M."/>
            <person name="Couturier J."/>
            <person name="Covert S."/>
            <person name="Cronk Q."/>
            <person name="Cunningham R."/>
            <person name="Davis J."/>
            <person name="Degroeve S."/>
            <person name="Dejardin A."/>
            <person name="Depamphilis C."/>
            <person name="Detter J."/>
            <person name="Dirks B."/>
            <person name="Dubchak I."/>
            <person name="Duplessis S."/>
            <person name="Ehlting J."/>
            <person name="Ellis B."/>
            <person name="Gendler K."/>
            <person name="Goodstein D."/>
            <person name="Gribskov M."/>
            <person name="Grimwood J."/>
            <person name="Groover A."/>
            <person name="Gunter L."/>
            <person name="Hamberger B."/>
            <person name="Heinze B."/>
            <person name="Helariutta Y."/>
            <person name="Henrissat B."/>
            <person name="Holligan D."/>
            <person name="Holt R."/>
            <person name="Huang W."/>
            <person name="Islam-Faridi N."/>
            <person name="Jones S."/>
            <person name="Jones-Rhoades M."/>
            <person name="Jorgensen R."/>
            <person name="Joshi C."/>
            <person name="Kangasjarvi J."/>
            <person name="Karlsson J."/>
            <person name="Kelleher C."/>
            <person name="Kirkpatrick R."/>
            <person name="Kirst M."/>
            <person name="Kohler A."/>
            <person name="Kalluri U."/>
            <person name="Larimer F."/>
            <person name="Leebens-Mack J."/>
            <person name="Leple J.C."/>
            <person name="Locascio P."/>
            <person name="Lou Y."/>
            <person name="Lucas S."/>
            <person name="Martin F."/>
            <person name="Montanini B."/>
            <person name="Napoli C."/>
            <person name="Nelson D.R."/>
            <person name="Nelson C."/>
            <person name="Nieminen K."/>
            <person name="Nilsson O."/>
            <person name="Pereda V."/>
            <person name="Peter G."/>
            <person name="Philippe R."/>
            <person name="Pilate G."/>
            <person name="Poliakov A."/>
            <person name="Razumovskaya J."/>
            <person name="Richardson P."/>
            <person name="Rinaldi C."/>
            <person name="Ritland K."/>
            <person name="Rouze P."/>
            <person name="Ryaboy D."/>
            <person name="Schmutz J."/>
            <person name="Schrader J."/>
            <person name="Segerman B."/>
            <person name="Shin H."/>
            <person name="Siddiqui A."/>
            <person name="Sterky F."/>
            <person name="Terry A."/>
            <person name="Tsai C.J."/>
            <person name="Uberbacher E."/>
            <person name="Unneberg P."/>
            <person name="Vahala J."/>
            <person name="Wall K."/>
            <person name="Wessler S."/>
            <person name="Yang G."/>
            <person name="Yin T."/>
            <person name="Douglas C."/>
            <person name="Marra M."/>
            <person name="Sandberg G."/>
            <person name="Van de Peer Y."/>
            <person name="Rokhsar D."/>
        </authorList>
    </citation>
    <scope>NUCLEOTIDE SEQUENCE [LARGE SCALE GENOMIC DNA]</scope>
    <source>
        <strain evidence="2">cv. Nisqually</strain>
    </source>
</reference>
<evidence type="ECO:0000313" key="2">
    <source>
        <dbReference type="Proteomes" id="UP000006729"/>
    </source>
</evidence>
<dbReference type="Proteomes" id="UP000006729">
    <property type="component" value="Chromosome 10"/>
</dbReference>
<proteinExistence type="predicted"/>
<dbReference type="InParanoid" id="A0A2K1YZI2"/>
<accession>A0A2K1YZI2</accession>
<protein>
    <submittedName>
        <fullName evidence="1">Uncharacterized protein</fullName>
    </submittedName>
</protein>
<name>A0A2K1YZI2_POPTR</name>
<dbReference type="EMBL" id="CM009299">
    <property type="protein sequence ID" value="PNT18437.1"/>
    <property type="molecule type" value="Genomic_DNA"/>
</dbReference>
<sequence>MDLVPLEDYQIHQENPLHSLFRQKISSLTLVSTNRTACLPKVAGISNNLSNASEMTNDAAVGCLGRAKQHFGTGVLFSQKPH</sequence>
<dbReference type="AlphaFoldDB" id="A0A2K1YZI2"/>
<keyword evidence="2" id="KW-1185">Reference proteome</keyword>
<organism evidence="1 2">
    <name type="scientific">Populus trichocarpa</name>
    <name type="common">Western balsam poplar</name>
    <name type="synonym">Populus balsamifera subsp. trichocarpa</name>
    <dbReference type="NCBI Taxonomy" id="3694"/>
    <lineage>
        <taxon>Eukaryota</taxon>
        <taxon>Viridiplantae</taxon>
        <taxon>Streptophyta</taxon>
        <taxon>Embryophyta</taxon>
        <taxon>Tracheophyta</taxon>
        <taxon>Spermatophyta</taxon>
        <taxon>Magnoliopsida</taxon>
        <taxon>eudicotyledons</taxon>
        <taxon>Gunneridae</taxon>
        <taxon>Pentapetalae</taxon>
        <taxon>rosids</taxon>
        <taxon>fabids</taxon>
        <taxon>Malpighiales</taxon>
        <taxon>Salicaceae</taxon>
        <taxon>Saliceae</taxon>
        <taxon>Populus</taxon>
    </lineage>
</organism>